<evidence type="ECO:0000313" key="2">
    <source>
        <dbReference type="EMBL" id="KAL3792244.1"/>
    </source>
</evidence>
<evidence type="ECO:0000256" key="1">
    <source>
        <dbReference type="SAM" id="SignalP"/>
    </source>
</evidence>
<proteinExistence type="predicted"/>
<comment type="caution">
    <text evidence="2">The sequence shown here is derived from an EMBL/GenBank/DDBJ whole genome shotgun (WGS) entry which is preliminary data.</text>
</comment>
<dbReference type="Proteomes" id="UP001530400">
    <property type="component" value="Unassembled WGS sequence"/>
</dbReference>
<reference evidence="2 3" key="1">
    <citation type="submission" date="2024-10" db="EMBL/GenBank/DDBJ databases">
        <title>Updated reference genomes for cyclostephanoid diatoms.</title>
        <authorList>
            <person name="Roberts W.R."/>
            <person name="Alverson A.J."/>
        </authorList>
    </citation>
    <scope>NUCLEOTIDE SEQUENCE [LARGE SCALE GENOMIC DNA]</scope>
    <source>
        <strain evidence="2 3">AJA010-31</strain>
    </source>
</reference>
<accession>A0ABD3PX45</accession>
<dbReference type="AlphaFoldDB" id="A0ABD3PX45"/>
<keyword evidence="3" id="KW-1185">Reference proteome</keyword>
<protein>
    <recommendedName>
        <fullName evidence="4">RxLR effector protein</fullName>
    </recommendedName>
</protein>
<gene>
    <name evidence="2" type="ORF">ACHAWO_006063</name>
</gene>
<organism evidence="2 3">
    <name type="scientific">Cyclotella atomus</name>
    <dbReference type="NCBI Taxonomy" id="382360"/>
    <lineage>
        <taxon>Eukaryota</taxon>
        <taxon>Sar</taxon>
        <taxon>Stramenopiles</taxon>
        <taxon>Ochrophyta</taxon>
        <taxon>Bacillariophyta</taxon>
        <taxon>Coscinodiscophyceae</taxon>
        <taxon>Thalassiosirophycidae</taxon>
        <taxon>Stephanodiscales</taxon>
        <taxon>Stephanodiscaceae</taxon>
        <taxon>Cyclotella</taxon>
    </lineage>
</organism>
<name>A0ABD3PX45_9STRA</name>
<evidence type="ECO:0008006" key="4">
    <source>
        <dbReference type="Google" id="ProtNLM"/>
    </source>
</evidence>
<evidence type="ECO:0000313" key="3">
    <source>
        <dbReference type="Proteomes" id="UP001530400"/>
    </source>
</evidence>
<sequence length="181" mass="20148">MKSIITTLLFFTQTNAFAPSRQHHAATTIARTTTTSAPLKATLTAEELSEMSKEQQLEAIGVKEEELALGIDADEVLQFIGTKQDLLNKFATDLPKLSPSEIETEVAKYLMDGEMLDLTIKYYQKKAEDPTWEPQYKEEDNSPLAVFFRVFSQYAVWIAAGIILKDVVTSYFNKGGADAAV</sequence>
<feature type="signal peptide" evidence="1">
    <location>
        <begin position="1"/>
        <end position="16"/>
    </location>
</feature>
<dbReference type="EMBL" id="JALLPJ020000432">
    <property type="protein sequence ID" value="KAL3792244.1"/>
    <property type="molecule type" value="Genomic_DNA"/>
</dbReference>
<feature type="chain" id="PRO_5044791982" description="RxLR effector protein" evidence="1">
    <location>
        <begin position="17"/>
        <end position="181"/>
    </location>
</feature>
<keyword evidence="1" id="KW-0732">Signal</keyword>